<dbReference type="PANTHER" id="PTHR43674">
    <property type="entry name" value="NITRILASE C965.09-RELATED"/>
    <property type="match status" value="1"/>
</dbReference>
<reference evidence="5" key="2">
    <citation type="submission" date="2019-09" db="UniProtKB">
        <authorList>
            <consortium name="WormBaseParasite"/>
        </authorList>
    </citation>
    <scope>IDENTIFICATION</scope>
</reference>
<evidence type="ECO:0000256" key="1">
    <source>
        <dbReference type="ARBA" id="ARBA00022801"/>
    </source>
</evidence>
<accession>A0A3P7ZEL6</accession>
<dbReference type="PANTHER" id="PTHR43674:SF2">
    <property type="entry name" value="BETA-UREIDOPROPIONASE"/>
    <property type="match status" value="1"/>
</dbReference>
<dbReference type="GO" id="GO:0003837">
    <property type="term" value="F:beta-ureidopropionase activity"/>
    <property type="evidence" value="ECO:0007669"/>
    <property type="project" value="TreeGrafter"/>
</dbReference>
<dbReference type="Proteomes" id="UP000050761">
    <property type="component" value="Unassembled WGS sequence"/>
</dbReference>
<dbReference type="InterPro" id="IPR036526">
    <property type="entry name" value="C-N_Hydrolase_sf"/>
</dbReference>
<dbReference type="AlphaFoldDB" id="A0A3P7ZEL6"/>
<evidence type="ECO:0000313" key="3">
    <source>
        <dbReference type="EMBL" id="VDO88689.1"/>
    </source>
</evidence>
<dbReference type="InterPro" id="IPR003010">
    <property type="entry name" value="C-N_Hydrolase"/>
</dbReference>
<evidence type="ECO:0000313" key="4">
    <source>
        <dbReference type="Proteomes" id="UP000050761"/>
    </source>
</evidence>
<evidence type="ECO:0000259" key="2">
    <source>
        <dbReference type="PROSITE" id="PS50263"/>
    </source>
</evidence>
<protein>
    <submittedName>
        <fullName evidence="5">CN hydrolase domain-containing protein</fullName>
    </submittedName>
</protein>
<proteinExistence type="predicted"/>
<dbReference type="WBParaSite" id="HPBE_0001146301-mRNA-1">
    <property type="protein sequence ID" value="HPBE_0001146301-mRNA-1"/>
    <property type="gene ID" value="HPBE_0001146301"/>
</dbReference>
<gene>
    <name evidence="3" type="ORF">HPBE_LOCUS11464</name>
</gene>
<evidence type="ECO:0000313" key="5">
    <source>
        <dbReference type="WBParaSite" id="HPBE_0001146301-mRNA-1"/>
    </source>
</evidence>
<sequence>MTDFNKAELLVQRMAHKATIQVRVAAIQFSIVLPTTAPVDEQRREIHRKAAKMVEAAALAGANIICFHELWTMPFAFCTRERLPWTQFAESAEHGPTTKFLSQLAVKYNVVFVSSILERDEAKDDVLWNAVVFISNTGKVIGKSRKNHIPRIGDFSEATYYMESTLGHPVFETAFGKLAANVCYGRHHPQNWMMYALNGAEIIFNPCAEVVENLR</sequence>
<dbReference type="Pfam" id="PF00795">
    <property type="entry name" value="CN_hydrolase"/>
    <property type="match status" value="1"/>
</dbReference>
<dbReference type="OrthoDB" id="412018at2759"/>
<organism evidence="3">
    <name type="scientific">Heligmosomoides polygyrus</name>
    <name type="common">Parasitic roundworm</name>
    <dbReference type="NCBI Taxonomy" id="6339"/>
    <lineage>
        <taxon>Eukaryota</taxon>
        <taxon>Metazoa</taxon>
        <taxon>Ecdysozoa</taxon>
        <taxon>Nematoda</taxon>
        <taxon>Chromadorea</taxon>
        <taxon>Rhabditida</taxon>
        <taxon>Rhabditina</taxon>
        <taxon>Rhabditomorpha</taxon>
        <taxon>Strongyloidea</taxon>
        <taxon>Heligmosomidae</taxon>
        <taxon>Heligmosomoides</taxon>
    </lineage>
</organism>
<name>A0A3P7ZEL6_HELPZ</name>
<dbReference type="PROSITE" id="PS50263">
    <property type="entry name" value="CN_HYDROLASE"/>
    <property type="match status" value="1"/>
</dbReference>
<dbReference type="Gene3D" id="3.60.110.10">
    <property type="entry name" value="Carbon-nitrogen hydrolase"/>
    <property type="match status" value="1"/>
</dbReference>
<dbReference type="EMBL" id="UZAH01027115">
    <property type="protein sequence ID" value="VDO88689.1"/>
    <property type="molecule type" value="Genomic_DNA"/>
</dbReference>
<dbReference type="GO" id="GO:0033396">
    <property type="term" value="P:beta-alanine biosynthetic process via 3-ureidopropionate"/>
    <property type="evidence" value="ECO:0007669"/>
    <property type="project" value="TreeGrafter"/>
</dbReference>
<feature type="domain" description="CN hydrolase" evidence="2">
    <location>
        <begin position="22"/>
        <end position="215"/>
    </location>
</feature>
<keyword evidence="4" id="KW-1185">Reference proteome</keyword>
<reference evidence="3 4" key="1">
    <citation type="submission" date="2018-11" db="EMBL/GenBank/DDBJ databases">
        <authorList>
            <consortium name="Pathogen Informatics"/>
        </authorList>
    </citation>
    <scope>NUCLEOTIDE SEQUENCE [LARGE SCALE GENOMIC DNA]</scope>
</reference>
<keyword evidence="1" id="KW-0378">Hydrolase</keyword>
<dbReference type="InterPro" id="IPR050345">
    <property type="entry name" value="Aliph_Amidase/BUP"/>
</dbReference>
<dbReference type="SUPFAM" id="SSF56317">
    <property type="entry name" value="Carbon-nitrogen hydrolase"/>
    <property type="match status" value="1"/>
</dbReference>